<evidence type="ECO:0000256" key="1">
    <source>
        <dbReference type="SAM" id="MobiDB-lite"/>
    </source>
</evidence>
<reference evidence="2 3" key="1">
    <citation type="submission" date="2016-09" db="EMBL/GenBank/DDBJ databases">
        <title>The complete genome sequences of Rhizobium gallicum, symbiovars gallicum and phaseoli, symbionts associated to common bean (Phaseolus vulgaris).</title>
        <authorList>
            <person name="Bustos P."/>
            <person name="Santamaria R.I."/>
            <person name="Perez-Carrascal O.M."/>
            <person name="Juarez S."/>
            <person name="Lozano L."/>
            <person name="Martinez-Flores I."/>
            <person name="Martinez-Romero E."/>
            <person name="Cevallos M."/>
            <person name="Romero D."/>
            <person name="Davila G."/>
            <person name="Gonzalez V."/>
        </authorList>
    </citation>
    <scope>NUCLEOTIDE SEQUENCE [LARGE SCALE GENOMIC DNA]</scope>
    <source>
        <strain evidence="2 3">8C-3</strain>
        <plasmid evidence="3">Plasmid prsp8c3c</plasmid>
    </source>
</reference>
<dbReference type="AlphaFoldDB" id="A0A1L5PG13"/>
<evidence type="ECO:0000313" key="2">
    <source>
        <dbReference type="EMBL" id="APO78970.1"/>
    </source>
</evidence>
<proteinExistence type="predicted"/>
<sequence>MFAAPPVRSPFGGGKGCRSTSAGRHGFDVLMSLIALVSSRCPLLALSGIGLSSAYGPSSLRLDPFQSSNCLIWKTVWEGFDNRGLQGKVFRNTIS</sequence>
<evidence type="ECO:0000313" key="3">
    <source>
        <dbReference type="Proteomes" id="UP000185109"/>
    </source>
</evidence>
<organism evidence="2 3">
    <name type="scientific">Rhizobium etli 8C-3</name>
    <dbReference type="NCBI Taxonomy" id="538025"/>
    <lineage>
        <taxon>Bacteria</taxon>
        <taxon>Pseudomonadati</taxon>
        <taxon>Pseudomonadota</taxon>
        <taxon>Alphaproteobacteria</taxon>
        <taxon>Hyphomicrobiales</taxon>
        <taxon>Rhizobiaceae</taxon>
        <taxon>Rhizobium/Agrobacterium group</taxon>
        <taxon>Rhizobium</taxon>
    </lineage>
</organism>
<accession>A0A1L5PG13</accession>
<dbReference type="Proteomes" id="UP000185109">
    <property type="component" value="Plasmid pRsp8C3c"/>
</dbReference>
<keyword evidence="2" id="KW-0614">Plasmid</keyword>
<geneLocation type="plasmid" evidence="3">
    <name>prsp8c3c</name>
</geneLocation>
<name>A0A1L5PG13_RHIET</name>
<gene>
    <name evidence="2" type="ORF">AM571_PC01237</name>
</gene>
<feature type="region of interest" description="Disordered" evidence="1">
    <location>
        <begin position="1"/>
        <end position="20"/>
    </location>
</feature>
<protein>
    <submittedName>
        <fullName evidence="2">Uncharacterized protein</fullName>
    </submittedName>
</protein>
<dbReference type="EMBL" id="CP017244">
    <property type="protein sequence ID" value="APO78970.1"/>
    <property type="molecule type" value="Genomic_DNA"/>
</dbReference>